<name>D4F4R1_EDWTA</name>
<reference evidence="1 2" key="1">
    <citation type="submission" date="2010-02" db="EMBL/GenBank/DDBJ databases">
        <authorList>
            <person name="Weinstock G."/>
            <person name="Sodergren E."/>
            <person name="Clifton S."/>
            <person name="Fulton L."/>
            <person name="Fulton B."/>
            <person name="Courtney L."/>
            <person name="Fronick C."/>
            <person name="Harrison M."/>
            <person name="Strong C."/>
            <person name="Farmer C."/>
            <person name="Delahaunty K."/>
            <person name="Markovic C."/>
            <person name="Hall O."/>
            <person name="Minx P."/>
            <person name="Tomlinson C."/>
            <person name="Mitreva M."/>
            <person name="Nelson J."/>
            <person name="Hou S."/>
            <person name="Wollam A."/>
            <person name="Pepin K.H."/>
            <person name="Johnson M."/>
            <person name="Bhonagiri V."/>
            <person name="Zhang X."/>
            <person name="Suruliraj S."/>
            <person name="Warren W."/>
            <person name="Chinwalla A."/>
            <person name="Mardis E.R."/>
            <person name="Wilson R.K."/>
        </authorList>
    </citation>
    <scope>NUCLEOTIDE SEQUENCE [LARGE SCALE GENOMIC DNA]</scope>
    <source>
        <strain evidence="1 2">ATCC 23685</strain>
    </source>
</reference>
<dbReference type="EMBL" id="ADGK01000107">
    <property type="protein sequence ID" value="EFE23250.1"/>
    <property type="molecule type" value="Genomic_DNA"/>
</dbReference>
<gene>
    <name evidence="1" type="ORF">EDWATA_01734</name>
</gene>
<dbReference type="Proteomes" id="UP000003692">
    <property type="component" value="Unassembled WGS sequence"/>
</dbReference>
<evidence type="ECO:0000313" key="2">
    <source>
        <dbReference type="Proteomes" id="UP000003692"/>
    </source>
</evidence>
<dbReference type="HOGENOM" id="CLU_3250716_0_0_6"/>
<proteinExistence type="predicted"/>
<sequence>MRLADLQAVYLTRLAILRRPLSLCGVRDAYPVARGRSVVLTA</sequence>
<comment type="caution">
    <text evidence="1">The sequence shown here is derived from an EMBL/GenBank/DDBJ whole genome shotgun (WGS) entry which is preliminary data.</text>
</comment>
<dbReference type="AlphaFoldDB" id="D4F4R1"/>
<accession>D4F4R1</accession>
<evidence type="ECO:0000313" key="1">
    <source>
        <dbReference type="EMBL" id="EFE23250.1"/>
    </source>
</evidence>
<protein>
    <submittedName>
        <fullName evidence="1">Uncharacterized protein</fullName>
    </submittedName>
</protein>
<organism evidence="1 2">
    <name type="scientific">Edwardsiella tarda ATCC 23685</name>
    <dbReference type="NCBI Taxonomy" id="500638"/>
    <lineage>
        <taxon>Bacteria</taxon>
        <taxon>Pseudomonadati</taxon>
        <taxon>Pseudomonadota</taxon>
        <taxon>Gammaproteobacteria</taxon>
        <taxon>Enterobacterales</taxon>
        <taxon>Hafniaceae</taxon>
        <taxon>Edwardsiella</taxon>
    </lineage>
</organism>